<evidence type="ECO:0000256" key="4">
    <source>
        <dbReference type="ARBA" id="ARBA00022737"/>
    </source>
</evidence>
<keyword evidence="3 8" id="KW-0479">Metal-binding</keyword>
<feature type="binding site" evidence="8">
    <location>
        <position position="63"/>
    </location>
    <ligand>
        <name>[4Fe-4S] cluster</name>
        <dbReference type="ChEBI" id="CHEBI:49883"/>
        <label>1</label>
    </ligand>
</feature>
<comment type="subunit">
    <text evidence="8">NDH-1 is composed of 14 different subunits. Subunits NuoA, H, J, K, L, M, N constitute the membrane sector of the complex.</text>
</comment>
<dbReference type="RefSeq" id="WP_129125202.1">
    <property type="nucleotide sequence ID" value="NZ_SRSC01000001.1"/>
</dbReference>
<keyword evidence="11" id="KW-0560">Oxidoreductase</keyword>
<feature type="binding site" evidence="8">
    <location>
        <position position="96"/>
    </location>
    <ligand>
        <name>[4Fe-4S] cluster</name>
        <dbReference type="ChEBI" id="CHEBI:49883"/>
        <label>2</label>
    </ligand>
</feature>
<comment type="similarity">
    <text evidence="1 8">Belongs to the complex I 23 kDa subunit family.</text>
</comment>
<evidence type="ECO:0000256" key="1">
    <source>
        <dbReference type="ARBA" id="ARBA00010277"/>
    </source>
</evidence>
<dbReference type="AlphaFoldDB" id="A0A4S1CLR9"/>
<feature type="binding site" evidence="8">
    <location>
        <position position="106"/>
    </location>
    <ligand>
        <name>[4Fe-4S] cluster</name>
        <dbReference type="ChEBI" id="CHEBI:49883"/>
        <label>1</label>
    </ligand>
</feature>
<feature type="binding site" evidence="8">
    <location>
        <position position="67"/>
    </location>
    <ligand>
        <name>[4Fe-4S] cluster</name>
        <dbReference type="ChEBI" id="CHEBI:49883"/>
        <label>2</label>
    </ligand>
</feature>
<evidence type="ECO:0000313" key="11">
    <source>
        <dbReference type="EMBL" id="TGU74523.1"/>
    </source>
</evidence>
<feature type="binding site" evidence="8">
    <location>
        <position position="60"/>
    </location>
    <ligand>
        <name>[4Fe-4S] cluster</name>
        <dbReference type="ChEBI" id="CHEBI:49883"/>
        <label>1</label>
    </ligand>
</feature>
<reference evidence="11 12" key="1">
    <citation type="submission" date="2019-04" db="EMBL/GenBank/DDBJ databases">
        <title>Geobacter oryzae sp. nov., ferric-reducing bacteria isolated from paddy soil.</title>
        <authorList>
            <person name="Xu Z."/>
            <person name="Masuda Y."/>
            <person name="Itoh H."/>
            <person name="Senoo K."/>
        </authorList>
    </citation>
    <scope>NUCLEOTIDE SEQUENCE [LARGE SCALE GENOMIC DNA]</scope>
    <source>
        <strain evidence="11 12">Red111</strain>
    </source>
</reference>
<dbReference type="PANTHER" id="PTHR10849">
    <property type="entry name" value="NADH DEHYDROGENASE UBIQUINONE IRON-SULFUR PROTEIN 8, MITOCHONDRIAL"/>
    <property type="match status" value="1"/>
</dbReference>
<keyword evidence="8" id="KW-1003">Cell membrane</keyword>
<keyword evidence="7 8" id="KW-0411">Iron-sulfur</keyword>
<dbReference type="NCBIfam" id="NF004536">
    <property type="entry name" value="PRK05888.1-1"/>
    <property type="match status" value="1"/>
</dbReference>
<dbReference type="PANTHER" id="PTHR10849:SF20">
    <property type="entry name" value="NADH DEHYDROGENASE [UBIQUINONE] IRON-SULFUR PROTEIN 8, MITOCHONDRIAL"/>
    <property type="match status" value="1"/>
</dbReference>
<proteinExistence type="inferred from homology"/>
<comment type="subcellular location">
    <subcellularLocation>
        <location evidence="8">Cell membrane</location>
        <topology evidence="8">Peripheral membrane protein</topology>
    </subcellularLocation>
</comment>
<keyword evidence="8" id="KW-0520">NAD</keyword>
<dbReference type="InterPro" id="IPR017900">
    <property type="entry name" value="4Fe4S_Fe_S_CS"/>
</dbReference>
<evidence type="ECO:0000256" key="6">
    <source>
        <dbReference type="ARBA" id="ARBA00023004"/>
    </source>
</evidence>
<dbReference type="GO" id="GO:0050136">
    <property type="term" value="F:NADH dehydrogenase (quinone) (non-electrogenic) activity"/>
    <property type="evidence" value="ECO:0007669"/>
    <property type="project" value="UniProtKB-UniRule"/>
</dbReference>
<comment type="caution">
    <text evidence="11">The sequence shown here is derived from an EMBL/GenBank/DDBJ whole genome shotgun (WGS) entry which is preliminary data.</text>
</comment>
<comment type="catalytic activity">
    <reaction evidence="8">
        <text>a quinone + NADH + 5 H(+)(in) = a quinol + NAD(+) + 4 H(+)(out)</text>
        <dbReference type="Rhea" id="RHEA:57888"/>
        <dbReference type="ChEBI" id="CHEBI:15378"/>
        <dbReference type="ChEBI" id="CHEBI:24646"/>
        <dbReference type="ChEBI" id="CHEBI:57540"/>
        <dbReference type="ChEBI" id="CHEBI:57945"/>
        <dbReference type="ChEBI" id="CHEBI:132124"/>
    </reaction>
</comment>
<dbReference type="GO" id="GO:0051539">
    <property type="term" value="F:4 iron, 4 sulfur cluster binding"/>
    <property type="evidence" value="ECO:0007669"/>
    <property type="project" value="UniProtKB-KW"/>
</dbReference>
<gene>
    <name evidence="8 11" type="primary">nuoI</name>
    <name evidence="11" type="ORF">E4633_03410</name>
</gene>
<keyword evidence="4" id="KW-0677">Repeat</keyword>
<evidence type="ECO:0000256" key="8">
    <source>
        <dbReference type="HAMAP-Rule" id="MF_01351"/>
    </source>
</evidence>
<evidence type="ECO:0000256" key="2">
    <source>
        <dbReference type="ARBA" id="ARBA00022485"/>
    </source>
</evidence>
<dbReference type="EC" id="7.1.1.-" evidence="8"/>
<keyword evidence="8" id="KW-0472">Membrane</keyword>
<evidence type="ECO:0000256" key="9">
    <source>
        <dbReference type="SAM" id="MobiDB-lite"/>
    </source>
</evidence>
<evidence type="ECO:0000256" key="7">
    <source>
        <dbReference type="ARBA" id="ARBA00023014"/>
    </source>
</evidence>
<evidence type="ECO:0000259" key="10">
    <source>
        <dbReference type="PROSITE" id="PS51379"/>
    </source>
</evidence>
<feature type="domain" description="4Fe-4S ferredoxin-type" evidence="10">
    <location>
        <begin position="45"/>
        <end position="77"/>
    </location>
</feature>
<dbReference type="GO" id="GO:0005886">
    <property type="term" value="C:plasma membrane"/>
    <property type="evidence" value="ECO:0007669"/>
    <property type="project" value="UniProtKB-SubCell"/>
</dbReference>
<dbReference type="GO" id="GO:0048038">
    <property type="term" value="F:quinone binding"/>
    <property type="evidence" value="ECO:0007669"/>
    <property type="project" value="UniProtKB-KW"/>
</dbReference>
<sequence>MSILTDIKEIFTGLSITLRHIFRKPVTVQFPEERRPMPERFRGSIVLTRDPDGAERCVACYLCSGACPVDCISMAAAEGENGRRYAAWFRINFSRCILCGLCAEACPTLAIQMSPEMFNCRRQVIDMVYEKEDLLIDGTGKDPDYNFYRHAGIGVVQPRGSGDGEQAPFDPRSLMP</sequence>
<keyword evidence="8" id="KW-0830">Ubiquinone</keyword>
<accession>A0A4S1CLR9</accession>
<comment type="cofactor">
    <cofactor evidence="8">
        <name>[4Fe-4S] cluster</name>
        <dbReference type="ChEBI" id="CHEBI:49883"/>
    </cofactor>
    <text evidence="8">Binds 2 [4Fe-4S] clusters per subunit.</text>
</comment>
<evidence type="ECO:0000256" key="5">
    <source>
        <dbReference type="ARBA" id="ARBA00022967"/>
    </source>
</evidence>
<keyword evidence="6 8" id="KW-0408">Iron</keyword>
<keyword evidence="8" id="KW-0874">Quinone</keyword>
<feature type="binding site" evidence="8">
    <location>
        <position position="102"/>
    </location>
    <ligand>
        <name>[4Fe-4S] cluster</name>
        <dbReference type="ChEBI" id="CHEBI:49883"/>
        <label>2</label>
    </ligand>
</feature>
<dbReference type="InterPro" id="IPR017896">
    <property type="entry name" value="4Fe4S_Fe-S-bd"/>
</dbReference>
<feature type="region of interest" description="Disordered" evidence="9">
    <location>
        <begin position="157"/>
        <end position="176"/>
    </location>
</feature>
<dbReference type="SUPFAM" id="SSF54862">
    <property type="entry name" value="4Fe-4S ferredoxins"/>
    <property type="match status" value="1"/>
</dbReference>
<feature type="binding site" evidence="8">
    <location>
        <position position="57"/>
    </location>
    <ligand>
        <name>[4Fe-4S] cluster</name>
        <dbReference type="ChEBI" id="CHEBI:49883"/>
        <label>1</label>
    </ligand>
</feature>
<keyword evidence="12" id="KW-1185">Reference proteome</keyword>
<keyword evidence="5 8" id="KW-1278">Translocase</keyword>
<feature type="domain" description="4Fe-4S ferredoxin-type" evidence="10">
    <location>
        <begin position="87"/>
        <end position="116"/>
    </location>
</feature>
<dbReference type="EMBL" id="SRSC01000001">
    <property type="protein sequence ID" value="TGU74523.1"/>
    <property type="molecule type" value="Genomic_DNA"/>
</dbReference>
<organism evidence="11 12">
    <name type="scientific">Geomonas terrae</name>
    <dbReference type="NCBI Taxonomy" id="2562681"/>
    <lineage>
        <taxon>Bacteria</taxon>
        <taxon>Pseudomonadati</taxon>
        <taxon>Thermodesulfobacteriota</taxon>
        <taxon>Desulfuromonadia</taxon>
        <taxon>Geobacterales</taxon>
        <taxon>Geobacteraceae</taxon>
        <taxon>Geomonas</taxon>
    </lineage>
</organism>
<feature type="binding site" evidence="8">
    <location>
        <position position="99"/>
    </location>
    <ligand>
        <name>[4Fe-4S] cluster</name>
        <dbReference type="ChEBI" id="CHEBI:49883"/>
        <label>2</label>
    </ligand>
</feature>
<dbReference type="Pfam" id="PF12838">
    <property type="entry name" value="Fer4_7"/>
    <property type="match status" value="1"/>
</dbReference>
<dbReference type="HAMAP" id="MF_01351">
    <property type="entry name" value="NDH1_NuoI"/>
    <property type="match status" value="1"/>
</dbReference>
<protein>
    <recommendedName>
        <fullName evidence="8">NADH-quinone oxidoreductase subunit I</fullName>
        <ecNumber evidence="8">7.1.1.-</ecNumber>
    </recommendedName>
    <alternativeName>
        <fullName evidence="8">NADH dehydrogenase I subunit I</fullName>
    </alternativeName>
    <alternativeName>
        <fullName evidence="8">NDH-1 subunit I</fullName>
    </alternativeName>
</protein>
<dbReference type="NCBIfam" id="TIGR01971">
    <property type="entry name" value="NuoI"/>
    <property type="match status" value="1"/>
</dbReference>
<dbReference type="PROSITE" id="PS00198">
    <property type="entry name" value="4FE4S_FER_1"/>
    <property type="match status" value="2"/>
</dbReference>
<comment type="function">
    <text evidence="8">NDH-1 shuttles electrons from NADH, via FMN and iron-sulfur (Fe-S) centers, to quinones in the respiratory chain. The immediate electron acceptor for the enzyme in this species is believed to be ubiquinone. Couples the redox reaction to proton translocation (for every two electrons transferred, four hydrogen ions are translocated across the cytoplasmic membrane), and thus conserves the redox energy in a proton gradient.</text>
</comment>
<dbReference type="Proteomes" id="UP000306416">
    <property type="component" value="Unassembled WGS sequence"/>
</dbReference>
<name>A0A4S1CLR9_9BACT</name>
<dbReference type="PROSITE" id="PS51379">
    <property type="entry name" value="4FE4S_FER_2"/>
    <property type="match status" value="2"/>
</dbReference>
<dbReference type="InterPro" id="IPR010226">
    <property type="entry name" value="NADH_quinone_OxRdtase_chainI"/>
</dbReference>
<evidence type="ECO:0000256" key="3">
    <source>
        <dbReference type="ARBA" id="ARBA00022723"/>
    </source>
</evidence>
<dbReference type="Gene3D" id="3.30.70.3270">
    <property type="match status" value="1"/>
</dbReference>
<dbReference type="GO" id="GO:0009060">
    <property type="term" value="P:aerobic respiration"/>
    <property type="evidence" value="ECO:0007669"/>
    <property type="project" value="TreeGrafter"/>
</dbReference>
<keyword evidence="2 8" id="KW-0004">4Fe-4S</keyword>
<evidence type="ECO:0000313" key="12">
    <source>
        <dbReference type="Proteomes" id="UP000306416"/>
    </source>
</evidence>
<dbReference type="GO" id="GO:0005506">
    <property type="term" value="F:iron ion binding"/>
    <property type="evidence" value="ECO:0007669"/>
    <property type="project" value="UniProtKB-UniRule"/>
</dbReference>